<dbReference type="InterPro" id="IPR036388">
    <property type="entry name" value="WH-like_DNA-bd_sf"/>
</dbReference>
<name>A0ABR6B9B4_9PSEU</name>
<feature type="domain" description="HTH lysR-type" evidence="5">
    <location>
        <begin position="9"/>
        <end position="64"/>
    </location>
</feature>
<dbReference type="PANTHER" id="PTHR30118">
    <property type="entry name" value="HTH-TYPE TRANSCRIPTIONAL REGULATOR LEUO-RELATED"/>
    <property type="match status" value="1"/>
</dbReference>
<sequence length="306" mass="34380">MPHSDLGLLHELRALSILLEERNVTRAAVRFHLSQSSMSRTLQRLRALFADELLVRSGGDYELTPRAREMQRELAQLLPRLESLVAGRGFDPSTATGIVRIVGTDYTTSTLGPHLLPRLLLAAPELEVHIEPRDQDSYADLERGRADIALSVLRPAAPLRWERLFTDDVVCVVDRDHPVRDRFALADYVAARHVVVTLIQREQPMIERWLQTLGHSRTAAVRVAHFSSAFTALPGTALVATIPRRLAELRAATDPRVRLVEAPEGFDAFPYGMVWHTRLESDPMHSWLRDMIRAAAADLTSCRPES</sequence>
<dbReference type="Proteomes" id="UP000517916">
    <property type="component" value="Unassembled WGS sequence"/>
</dbReference>
<dbReference type="SUPFAM" id="SSF46785">
    <property type="entry name" value="Winged helix' DNA-binding domain"/>
    <property type="match status" value="1"/>
</dbReference>
<comment type="similarity">
    <text evidence="1">Belongs to the LysR transcriptional regulatory family.</text>
</comment>
<gene>
    <name evidence="6" type="ORF">BC739_000655</name>
</gene>
<dbReference type="InterPro" id="IPR037402">
    <property type="entry name" value="YidZ_PBP2"/>
</dbReference>
<dbReference type="InterPro" id="IPR036390">
    <property type="entry name" value="WH_DNA-bd_sf"/>
</dbReference>
<evidence type="ECO:0000259" key="5">
    <source>
        <dbReference type="PROSITE" id="PS50931"/>
    </source>
</evidence>
<proteinExistence type="inferred from homology"/>
<dbReference type="InterPro" id="IPR005119">
    <property type="entry name" value="LysR_subst-bd"/>
</dbReference>
<evidence type="ECO:0000313" key="6">
    <source>
        <dbReference type="EMBL" id="MBA8923458.1"/>
    </source>
</evidence>
<dbReference type="CDD" id="cd08417">
    <property type="entry name" value="PBP2_Nitroaromatics_like"/>
    <property type="match status" value="1"/>
</dbReference>
<dbReference type="InterPro" id="IPR050389">
    <property type="entry name" value="LysR-type_TF"/>
</dbReference>
<evidence type="ECO:0000313" key="7">
    <source>
        <dbReference type="Proteomes" id="UP000517916"/>
    </source>
</evidence>
<accession>A0ABR6B9B4</accession>
<dbReference type="Gene3D" id="3.40.190.10">
    <property type="entry name" value="Periplasmic binding protein-like II"/>
    <property type="match status" value="2"/>
</dbReference>
<keyword evidence="7" id="KW-1185">Reference proteome</keyword>
<keyword evidence="4" id="KW-0804">Transcription</keyword>
<dbReference type="PROSITE" id="PS50931">
    <property type="entry name" value="HTH_LYSR"/>
    <property type="match status" value="1"/>
</dbReference>
<keyword evidence="2" id="KW-0805">Transcription regulation</keyword>
<evidence type="ECO:0000256" key="1">
    <source>
        <dbReference type="ARBA" id="ARBA00009437"/>
    </source>
</evidence>
<evidence type="ECO:0000256" key="4">
    <source>
        <dbReference type="ARBA" id="ARBA00023163"/>
    </source>
</evidence>
<comment type="caution">
    <text evidence="6">The sequence shown here is derived from an EMBL/GenBank/DDBJ whole genome shotgun (WGS) entry which is preliminary data.</text>
</comment>
<dbReference type="GO" id="GO:0003677">
    <property type="term" value="F:DNA binding"/>
    <property type="evidence" value="ECO:0007669"/>
    <property type="project" value="UniProtKB-KW"/>
</dbReference>
<dbReference type="PANTHER" id="PTHR30118:SF15">
    <property type="entry name" value="TRANSCRIPTIONAL REGULATORY PROTEIN"/>
    <property type="match status" value="1"/>
</dbReference>
<dbReference type="InterPro" id="IPR000847">
    <property type="entry name" value="LysR_HTH_N"/>
</dbReference>
<reference evidence="6 7" key="1">
    <citation type="submission" date="2020-08" db="EMBL/GenBank/DDBJ databases">
        <title>Genomic Encyclopedia of Archaeal and Bacterial Type Strains, Phase II (KMG-II): from individual species to whole genera.</title>
        <authorList>
            <person name="Goeker M."/>
        </authorList>
    </citation>
    <scope>NUCLEOTIDE SEQUENCE [LARGE SCALE GENOMIC DNA]</scope>
    <source>
        <strain evidence="6 7">DSM 43850</strain>
    </source>
</reference>
<evidence type="ECO:0000256" key="2">
    <source>
        <dbReference type="ARBA" id="ARBA00023015"/>
    </source>
</evidence>
<dbReference type="RefSeq" id="WP_030107796.1">
    <property type="nucleotide sequence ID" value="NZ_JACJID010000001.1"/>
</dbReference>
<dbReference type="Gene3D" id="1.10.10.10">
    <property type="entry name" value="Winged helix-like DNA-binding domain superfamily/Winged helix DNA-binding domain"/>
    <property type="match status" value="1"/>
</dbReference>
<organism evidence="6 7">
    <name type="scientific">Kutzneria viridogrisea</name>
    <dbReference type="NCBI Taxonomy" id="47990"/>
    <lineage>
        <taxon>Bacteria</taxon>
        <taxon>Bacillati</taxon>
        <taxon>Actinomycetota</taxon>
        <taxon>Actinomycetes</taxon>
        <taxon>Pseudonocardiales</taxon>
        <taxon>Pseudonocardiaceae</taxon>
        <taxon>Kutzneria</taxon>
    </lineage>
</organism>
<evidence type="ECO:0000256" key="3">
    <source>
        <dbReference type="ARBA" id="ARBA00023125"/>
    </source>
</evidence>
<protein>
    <submittedName>
        <fullName evidence="6">DNA-binding transcriptional LysR family regulator</fullName>
    </submittedName>
</protein>
<dbReference type="Pfam" id="PF03466">
    <property type="entry name" value="LysR_substrate"/>
    <property type="match status" value="1"/>
</dbReference>
<dbReference type="EMBL" id="JACJID010000001">
    <property type="protein sequence ID" value="MBA8923458.1"/>
    <property type="molecule type" value="Genomic_DNA"/>
</dbReference>
<dbReference type="Pfam" id="PF00126">
    <property type="entry name" value="HTH_1"/>
    <property type="match status" value="1"/>
</dbReference>
<dbReference type="SUPFAM" id="SSF53850">
    <property type="entry name" value="Periplasmic binding protein-like II"/>
    <property type="match status" value="1"/>
</dbReference>
<keyword evidence="3 6" id="KW-0238">DNA-binding</keyword>